<feature type="region of interest" description="Disordered" evidence="6">
    <location>
        <begin position="345"/>
        <end position="379"/>
    </location>
</feature>
<feature type="compositionally biased region" description="Polar residues" evidence="6">
    <location>
        <begin position="1824"/>
        <end position="1840"/>
    </location>
</feature>
<dbReference type="STRING" id="599839.J4G1M6"/>
<dbReference type="InterPro" id="IPR006797">
    <property type="entry name" value="PRELI/MSF1_dom"/>
</dbReference>
<proteinExistence type="predicted"/>
<accession>J4G1M6</accession>
<dbReference type="EMBL" id="HE796979">
    <property type="protein sequence ID" value="CCM00318.1"/>
    <property type="molecule type" value="Genomic_DNA"/>
</dbReference>
<dbReference type="RefSeq" id="XP_012179601.1">
    <property type="nucleotide sequence ID" value="XM_012324211.1"/>
</dbReference>
<dbReference type="Proteomes" id="UP000006352">
    <property type="component" value="Unassembled WGS sequence"/>
</dbReference>
<keyword evidence="4" id="KW-0804">Transcription</keyword>
<comment type="subcellular location">
    <subcellularLocation>
        <location evidence="1">Nucleus</location>
    </subcellularLocation>
</comment>
<name>J4G1M6_9APHY</name>
<evidence type="ECO:0000256" key="3">
    <source>
        <dbReference type="ARBA" id="ARBA00023125"/>
    </source>
</evidence>
<dbReference type="Pfam" id="PF04182">
    <property type="entry name" value="B-block_TFIIIC"/>
    <property type="match status" value="1"/>
</dbReference>
<dbReference type="GO" id="GO:0005634">
    <property type="term" value="C:nucleus"/>
    <property type="evidence" value="ECO:0007669"/>
    <property type="project" value="UniProtKB-SubCell"/>
</dbReference>
<dbReference type="PANTHER" id="PTHR15180">
    <property type="entry name" value="GENERAL TRANSCRIPTION FACTOR 3C POLYPEPTIDE 1"/>
    <property type="match status" value="1"/>
</dbReference>
<protein>
    <recommendedName>
        <fullName evidence="7">PRELI/MSF1 domain-containing protein</fullName>
    </recommendedName>
</protein>
<dbReference type="GeneID" id="24095229"/>
<feature type="compositionally biased region" description="Basic and acidic residues" evidence="6">
    <location>
        <begin position="714"/>
        <end position="723"/>
    </location>
</feature>
<dbReference type="InterPro" id="IPR046488">
    <property type="entry name" value="Sfc3/Tfc3_C"/>
</dbReference>
<dbReference type="InterPro" id="IPR035625">
    <property type="entry name" value="Tfc3-like_eWH"/>
</dbReference>
<feature type="domain" description="PRELI/MSF1" evidence="7">
    <location>
        <begin position="1"/>
        <end position="138"/>
    </location>
</feature>
<evidence type="ECO:0000256" key="2">
    <source>
        <dbReference type="ARBA" id="ARBA00022553"/>
    </source>
</evidence>
<dbReference type="InParanoid" id="J4G1M6"/>
<dbReference type="InterPro" id="IPR007309">
    <property type="entry name" value="TFIIIC_Bblock-bd"/>
</dbReference>
<dbReference type="OrthoDB" id="68020at2759"/>
<keyword evidence="3" id="KW-0238">DNA-binding</keyword>
<evidence type="ECO:0000256" key="4">
    <source>
        <dbReference type="ARBA" id="ARBA00023163"/>
    </source>
</evidence>
<organism evidence="8 9">
    <name type="scientific">Fibroporia radiculosa</name>
    <dbReference type="NCBI Taxonomy" id="599839"/>
    <lineage>
        <taxon>Eukaryota</taxon>
        <taxon>Fungi</taxon>
        <taxon>Dikarya</taxon>
        <taxon>Basidiomycota</taxon>
        <taxon>Agaricomycotina</taxon>
        <taxon>Agaricomycetes</taxon>
        <taxon>Polyporales</taxon>
        <taxon>Fibroporiaceae</taxon>
        <taxon>Fibroporia</taxon>
    </lineage>
</organism>
<feature type="compositionally biased region" description="Acidic residues" evidence="6">
    <location>
        <begin position="476"/>
        <end position="488"/>
    </location>
</feature>
<feature type="region of interest" description="Disordered" evidence="6">
    <location>
        <begin position="470"/>
        <end position="489"/>
    </location>
</feature>
<dbReference type="GO" id="GO:0003677">
    <property type="term" value="F:DNA binding"/>
    <property type="evidence" value="ECO:0007669"/>
    <property type="project" value="UniProtKB-KW"/>
</dbReference>
<dbReference type="FunCoup" id="J4G1M6">
    <property type="interactions" value="3"/>
</dbReference>
<keyword evidence="9" id="KW-1185">Reference proteome</keyword>
<dbReference type="CDD" id="cd16169">
    <property type="entry name" value="Tau138_eWH"/>
    <property type="match status" value="1"/>
</dbReference>
<dbReference type="Pfam" id="PF20222">
    <property type="entry name" value="DUF6581"/>
    <property type="match status" value="1"/>
</dbReference>
<feature type="compositionally biased region" description="Low complexity" evidence="6">
    <location>
        <begin position="724"/>
        <end position="740"/>
    </location>
</feature>
<feature type="compositionally biased region" description="Basic and acidic residues" evidence="6">
    <location>
        <begin position="785"/>
        <end position="801"/>
    </location>
</feature>
<evidence type="ECO:0000256" key="1">
    <source>
        <dbReference type="ARBA" id="ARBA00004123"/>
    </source>
</evidence>
<dbReference type="Pfam" id="PF04707">
    <property type="entry name" value="PRELI"/>
    <property type="match status" value="1"/>
</dbReference>
<keyword evidence="2" id="KW-0597">Phosphoprotein</keyword>
<reference evidence="8 9" key="1">
    <citation type="journal article" date="2012" name="Appl. Environ. Microbiol.">
        <title>Short-read sequencing for genomic analysis of the brown rot fungus Fibroporia radiculosa.</title>
        <authorList>
            <person name="Tang J.D."/>
            <person name="Perkins A.D."/>
            <person name="Sonstegard T.S."/>
            <person name="Schroeder S.G."/>
            <person name="Burgess S.C."/>
            <person name="Diehl S.V."/>
        </authorList>
    </citation>
    <scope>NUCLEOTIDE SEQUENCE [LARGE SCALE GENOMIC DNA]</scope>
    <source>
        <strain evidence="8 9">TFFH 294</strain>
    </source>
</reference>
<sequence length="2083" mass="231537">MDACYRTVDPSTGVIRTERVLGCKQKAPGWIIKFFGGSEDAFVREISFVDPRTRNATITSVNLSLSQFATCYESIRYTPTSDGRTAFVQTAEIQSRMALWRGAADKLEGWLVQRFEQNAQLGKVGFTDVLRSCDVSRLREFIEEFYAQNSSCLKQNVDDAYCAFIWAVMSRQPGVRIGTVPEGPATEVYIAPQASAKRKAKAKGEEPADQTLLATVLNVVAEAAITPLEELKREYGSALRIAVDPEISRSAITGSHIRPSKLTPMVYTALQFITRGREQGISVLDLGRKSGYDQKTCFYLIKQLVELDLVVKRRKPGVSTNVCVHKYFFENSEVWQQVVREETKAKEVQQKVEEGSGRMDTDDEESHDNPPDGADFDPIDARHLSSLPVIRARLTKLLKSSPNGLHAATNLLPKIGFRNPTKSDRRFFQTRLRELIDQGVIEKVEVPHSNGRTSSKGSICIRLVTPEASSGSAVNESEDAPGTEELLDTGDGLQTNLSLHKQLVDLLDEAGMKGMTLNDLSASLCNFDRRTVELLLSRLEKDPPPLHLADLGIAQIGETHGRERRYKYYTVANFRVIAENEKLEGDPYVDVDLSQAGDFMHMEAASFYSDEQELLKHVSEYKRADDGDRASLAPSKSKKVRKNPILPDGTVKKGRPPKCPAPTGSDDLRTGEVAAKRGTKRKRSEELAKAGTGTIQEELVSPPTKRKRGRPPKRRPEQARILEVEVQVVPPVPTSEPVAPSNGEDHAPVAPSGPAGIDGEGRPAVVSGEECFPAKPSQPIMLSGGEERVRAEEDRTKRGNEEENATGPPAKRAKVDKTSGPAASGYYSKAKLTQSRREREITRLITDAGGILNISTKDFYEAHAALVESITQSGEVASTRAGSRIDKRTAEATLKELELREKVKIITTSVKTSTGSYRPMRIVYFPVVSESELNVYLAKLSRQQTSAPPPVKTLDEPLAFGGQRETKRSPLPTTLSAEVLNSKDPCALGVLFESGDGVIRDAFLAEKSTLAQLYGYIVGRAERVKRLHLTVVQELQLDRPSDHVVSREQRIVTFSYFLNDLPISTYCAIVTTLIKSEELASLLQSSSESILIGQVPREIYDALEVGRWRSKVRLLELFQLACQLHFMEPLQPSQTNQPPNAQSHPTTFDIVPIEEWTPQTAPVYWRFCDETPLHLWALSEHSPPFWKNVPTRTVAQCRDYWQELKRICCDKDFAIDARVAQAEAAAHTQDREVGKLLRKPSSWSSSYNFAWYQDEYLNRFVDKSCGDTPLQDQDGGEARLSHISWVVAAPKGALQLFFEKARIKYLKEQDRLRRRVERNAVQAKSKEAQDKALLARKAAEGKQQMEQDWDDLVRKVHPDALKGSAATRVRRVRSRYMQSSGRDKEKWEAEIKQALYEAQISAMQVLSSGKPPPVKPLLGPAPLVQVVGSNEKSVDEIIAQQGPQIAARTQNKKSKKGKGVEEGTFDSLMLTPPKAVLEDIGSNGIATLTIWLVMHVQSSRLAAVVAGELIPRNTVRQRAVHLREGPGGEAYMQRLEDKWYELWTQHRGTPALPDDDPESATNFDLVSHLKFLRNHVDKNALRVGYREATTLVKSSIPASVHHLQSHWDVIEKKDATSLWDFIWSGAAEEGRGKHLALHSFVANCHETPSFEYSEEDIYIAHSALKMTMGTPNETYDTQVAANLLRSVGEELVDGAKDEMSKRGVLSKTVRDPQKSKPGRTLKISESNQNALGGSVSQDIFQDACALEELLIQEDDPTAWREWSLLSSEGDVAALAELVSENKIDFKIDTSQPQLARTKMDWNSKKADDDDNETTLLIRLVSTSDSGAQSSVEEQSAQTPIAQVPSPGGANEIPADEHGHTTDGERAFCSRSTGGLIDCSACLQEAASFLVQESENKHVSLLNSLMHALRNAGSRGLSKPQLLAIVGRSQAESAYAIIEQLTAGPVPVAFWTGYISIVLVSCAYIRPWTVLVSDGKSQQSMVSPRRWLDIFGGRMRDIWQAALRAVIGVVLYRPGIPQAEIRWRLRAVYDRQEVNDALSHLVEEGYIVRHTDATREILHVGPPDDDEESYVFYVLAHDKHWYRL</sequence>
<feature type="compositionally biased region" description="Basic and acidic residues" evidence="6">
    <location>
        <begin position="345"/>
        <end position="360"/>
    </location>
</feature>
<gene>
    <name evidence="8" type="ORF">FIBRA_02348</name>
</gene>
<dbReference type="HOGENOM" id="CLU_000498_0_0_1"/>
<dbReference type="InterPro" id="IPR044210">
    <property type="entry name" value="Tfc3-like"/>
</dbReference>
<feature type="region of interest" description="Disordered" evidence="6">
    <location>
        <begin position="1824"/>
        <end position="1848"/>
    </location>
</feature>
<evidence type="ECO:0000256" key="6">
    <source>
        <dbReference type="SAM" id="MobiDB-lite"/>
    </source>
</evidence>
<keyword evidence="5" id="KW-0539">Nucleus</keyword>
<dbReference type="SUPFAM" id="SSF46785">
    <property type="entry name" value="Winged helix' DNA-binding domain"/>
    <property type="match status" value="1"/>
</dbReference>
<evidence type="ECO:0000313" key="9">
    <source>
        <dbReference type="Proteomes" id="UP000006352"/>
    </source>
</evidence>
<evidence type="ECO:0000259" key="7">
    <source>
        <dbReference type="PROSITE" id="PS50904"/>
    </source>
</evidence>
<dbReference type="InterPro" id="IPR001005">
    <property type="entry name" value="SANT/Myb"/>
</dbReference>
<dbReference type="GO" id="GO:0042791">
    <property type="term" value="P:5S class rRNA transcription by RNA polymerase III"/>
    <property type="evidence" value="ECO:0007669"/>
    <property type="project" value="TreeGrafter"/>
</dbReference>
<evidence type="ECO:0000256" key="5">
    <source>
        <dbReference type="ARBA" id="ARBA00023242"/>
    </source>
</evidence>
<evidence type="ECO:0000313" key="8">
    <source>
        <dbReference type="EMBL" id="CCM00318.1"/>
    </source>
</evidence>
<feature type="compositionally biased region" description="Basic residues" evidence="6">
    <location>
        <begin position="704"/>
        <end position="713"/>
    </location>
</feature>
<dbReference type="CDD" id="cd00167">
    <property type="entry name" value="SANT"/>
    <property type="match status" value="1"/>
</dbReference>
<dbReference type="InterPro" id="IPR036390">
    <property type="entry name" value="WH_DNA-bd_sf"/>
</dbReference>
<feature type="region of interest" description="Disordered" evidence="6">
    <location>
        <begin position="626"/>
        <end position="831"/>
    </location>
</feature>
<dbReference type="PROSITE" id="PS50904">
    <property type="entry name" value="PRELI_MSF1"/>
    <property type="match status" value="1"/>
</dbReference>
<dbReference type="GO" id="GO:0006384">
    <property type="term" value="P:transcription initiation at RNA polymerase III promoter"/>
    <property type="evidence" value="ECO:0007669"/>
    <property type="project" value="InterPro"/>
</dbReference>
<dbReference type="GO" id="GO:0000127">
    <property type="term" value="C:transcription factor TFIIIC complex"/>
    <property type="evidence" value="ECO:0007669"/>
    <property type="project" value="InterPro"/>
</dbReference>
<dbReference type="PANTHER" id="PTHR15180:SF1">
    <property type="entry name" value="GENERAL TRANSCRIPTION FACTOR 3C POLYPEPTIDE 1"/>
    <property type="match status" value="1"/>
</dbReference>